<dbReference type="InterPro" id="IPR008991">
    <property type="entry name" value="Translation_prot_SH3-like_sf"/>
</dbReference>
<sequence length="211" mass="23907">MLFSNTVRSLINRNAVGTLPTRGTWLISRRNLSITSPVLESQAASTTSKSTVTLPPTTKIPEISVRPASIEYKGMLEQVRKEGIRRANQDNRAEMFLRRPVDRQRAVQPGDIVMVETLNSKTSNTTSTFVGLCIGIFRRGIDTSFTLRNIVMKVGVEMSFKVYSPMVKNIKILEKSRGYHRAKLYYMRKQPEKAPFFNQRKTKAEKMASSS</sequence>
<comment type="caution">
    <text evidence="4">The sequence shown here is derived from an EMBL/GenBank/DDBJ whole genome shotgun (WGS) entry which is preliminary data.</text>
</comment>
<proteinExistence type="inferred from homology"/>
<evidence type="ECO:0000313" key="5">
    <source>
        <dbReference type="Proteomes" id="UP001150925"/>
    </source>
</evidence>
<dbReference type="Pfam" id="PF01245">
    <property type="entry name" value="Ribosomal_L19"/>
    <property type="match status" value="1"/>
</dbReference>
<gene>
    <name evidence="4" type="ORF">IWQ62_005514</name>
</gene>
<dbReference type="PRINTS" id="PR00061">
    <property type="entry name" value="RIBOSOMALL19"/>
</dbReference>
<organism evidence="4 5">
    <name type="scientific">Dispira parvispora</name>
    <dbReference type="NCBI Taxonomy" id="1520584"/>
    <lineage>
        <taxon>Eukaryota</taxon>
        <taxon>Fungi</taxon>
        <taxon>Fungi incertae sedis</taxon>
        <taxon>Zoopagomycota</taxon>
        <taxon>Kickxellomycotina</taxon>
        <taxon>Dimargaritomycetes</taxon>
        <taxon>Dimargaritales</taxon>
        <taxon>Dimargaritaceae</taxon>
        <taxon>Dispira</taxon>
    </lineage>
</organism>
<evidence type="ECO:0000256" key="2">
    <source>
        <dbReference type="ARBA" id="ARBA00022980"/>
    </source>
</evidence>
<dbReference type="GO" id="GO:0006412">
    <property type="term" value="P:translation"/>
    <property type="evidence" value="ECO:0007669"/>
    <property type="project" value="InterPro"/>
</dbReference>
<dbReference type="PANTHER" id="PTHR15680:SF9">
    <property type="entry name" value="LARGE RIBOSOMAL SUBUNIT PROTEIN BL19M"/>
    <property type="match status" value="1"/>
</dbReference>
<dbReference type="InterPro" id="IPR038657">
    <property type="entry name" value="Ribosomal_bL19_sf"/>
</dbReference>
<dbReference type="SUPFAM" id="SSF50104">
    <property type="entry name" value="Translation proteins SH3-like domain"/>
    <property type="match status" value="1"/>
</dbReference>
<dbReference type="PANTHER" id="PTHR15680">
    <property type="entry name" value="RIBOSOMAL PROTEIN L19"/>
    <property type="match status" value="1"/>
</dbReference>
<dbReference type="Proteomes" id="UP001150925">
    <property type="component" value="Unassembled WGS sequence"/>
</dbReference>
<dbReference type="EMBL" id="JANBPY010002320">
    <property type="protein sequence ID" value="KAJ1955511.1"/>
    <property type="molecule type" value="Genomic_DNA"/>
</dbReference>
<dbReference type="InterPro" id="IPR001857">
    <property type="entry name" value="Ribosomal_bL19"/>
</dbReference>
<keyword evidence="5" id="KW-1185">Reference proteome</keyword>
<dbReference type="OrthoDB" id="432645at2759"/>
<accession>A0A9W8AM39</accession>
<dbReference type="Gene3D" id="2.30.30.790">
    <property type="match status" value="1"/>
</dbReference>
<name>A0A9W8AM39_9FUNG</name>
<keyword evidence="3" id="KW-0687">Ribonucleoprotein</keyword>
<reference evidence="4" key="1">
    <citation type="submission" date="2022-07" db="EMBL/GenBank/DDBJ databases">
        <title>Phylogenomic reconstructions and comparative analyses of Kickxellomycotina fungi.</title>
        <authorList>
            <person name="Reynolds N.K."/>
            <person name="Stajich J.E."/>
            <person name="Barry K."/>
            <person name="Grigoriev I.V."/>
            <person name="Crous P."/>
            <person name="Smith M.E."/>
        </authorList>
    </citation>
    <scope>NUCLEOTIDE SEQUENCE</scope>
    <source>
        <strain evidence="4">RSA 1196</strain>
    </source>
</reference>
<evidence type="ECO:0008006" key="6">
    <source>
        <dbReference type="Google" id="ProtNLM"/>
    </source>
</evidence>
<evidence type="ECO:0000256" key="1">
    <source>
        <dbReference type="ARBA" id="ARBA00005781"/>
    </source>
</evidence>
<keyword evidence="2" id="KW-0689">Ribosomal protein</keyword>
<comment type="similarity">
    <text evidence="1">Belongs to the bacterial ribosomal protein bL19 family.</text>
</comment>
<evidence type="ECO:0000256" key="3">
    <source>
        <dbReference type="ARBA" id="ARBA00023274"/>
    </source>
</evidence>
<dbReference type="AlphaFoldDB" id="A0A9W8AM39"/>
<evidence type="ECO:0000313" key="4">
    <source>
        <dbReference type="EMBL" id="KAJ1955511.1"/>
    </source>
</evidence>
<dbReference type="GO" id="GO:0003735">
    <property type="term" value="F:structural constituent of ribosome"/>
    <property type="evidence" value="ECO:0007669"/>
    <property type="project" value="InterPro"/>
</dbReference>
<protein>
    <recommendedName>
        <fullName evidence="6">Ribosomal protein L19</fullName>
    </recommendedName>
</protein>
<dbReference type="GO" id="GO:0005762">
    <property type="term" value="C:mitochondrial large ribosomal subunit"/>
    <property type="evidence" value="ECO:0007669"/>
    <property type="project" value="TreeGrafter"/>
</dbReference>